<dbReference type="OrthoDB" id="7870671at2759"/>
<sequence>MKCNQLAHQQTKLLEDQQGQRELLKPSEYHQQVQHPQEQLSQRAQNYDQGIHCPSGTRNLKFCCNCKDDKNSPSINTPEGGDGTQQEASMNTVKTKLTLLPCRPTPPVNVLIMVGSTLPTYCSKINFGEKPAQVSVIRVLETDYSREKAIFPDIDEPKFSICRPPDEHQKDADSAQEVLLLEVAQTENNSCAENCGNKCPSRKTATPLQKVIQDTKSIATKFPTMQEQKSRINELKNLVTQQQRLLQTIQAKLEVLQGKVNADTMPNMIPRIDAGAFAKPKQHRTSLNPGLISAMASSNKTK</sequence>
<protein>
    <submittedName>
        <fullName evidence="2">GH18748</fullName>
    </submittedName>
</protein>
<keyword evidence="1" id="KW-0175">Coiled coil</keyword>
<dbReference type="InParanoid" id="B4JGC7"/>
<dbReference type="EMBL" id="CH916369">
    <property type="protein sequence ID" value="EDV92596.1"/>
    <property type="molecule type" value="Genomic_DNA"/>
</dbReference>
<reference evidence="2 3" key="1">
    <citation type="journal article" date="2007" name="Nature">
        <title>Evolution of genes and genomes on the Drosophila phylogeny.</title>
        <authorList>
            <consortium name="Drosophila 12 Genomes Consortium"/>
            <person name="Clark A.G."/>
            <person name="Eisen M.B."/>
            <person name="Smith D.R."/>
            <person name="Bergman C.M."/>
            <person name="Oliver B."/>
            <person name="Markow T.A."/>
            <person name="Kaufman T.C."/>
            <person name="Kellis M."/>
            <person name="Gelbart W."/>
            <person name="Iyer V.N."/>
            <person name="Pollard D.A."/>
            <person name="Sackton T.B."/>
            <person name="Larracuente A.M."/>
            <person name="Singh N.D."/>
            <person name="Abad J.P."/>
            <person name="Abt D.N."/>
            <person name="Adryan B."/>
            <person name="Aguade M."/>
            <person name="Akashi H."/>
            <person name="Anderson W.W."/>
            <person name="Aquadro C.F."/>
            <person name="Ardell D.H."/>
            <person name="Arguello R."/>
            <person name="Artieri C.G."/>
            <person name="Barbash D.A."/>
            <person name="Barker D."/>
            <person name="Barsanti P."/>
            <person name="Batterham P."/>
            <person name="Batzoglou S."/>
            <person name="Begun D."/>
            <person name="Bhutkar A."/>
            <person name="Blanco E."/>
            <person name="Bosak S.A."/>
            <person name="Bradley R.K."/>
            <person name="Brand A.D."/>
            <person name="Brent M.R."/>
            <person name="Brooks A.N."/>
            <person name="Brown R.H."/>
            <person name="Butlin R.K."/>
            <person name="Caggese C."/>
            <person name="Calvi B.R."/>
            <person name="Bernardo de Carvalho A."/>
            <person name="Caspi A."/>
            <person name="Castrezana S."/>
            <person name="Celniker S.E."/>
            <person name="Chang J.L."/>
            <person name="Chapple C."/>
            <person name="Chatterji S."/>
            <person name="Chinwalla A."/>
            <person name="Civetta A."/>
            <person name="Clifton S.W."/>
            <person name="Comeron J.M."/>
            <person name="Costello J.C."/>
            <person name="Coyne J.A."/>
            <person name="Daub J."/>
            <person name="David R.G."/>
            <person name="Delcher A.L."/>
            <person name="Delehaunty K."/>
            <person name="Do C.B."/>
            <person name="Ebling H."/>
            <person name="Edwards K."/>
            <person name="Eickbush T."/>
            <person name="Evans J.D."/>
            <person name="Filipski A."/>
            <person name="Findeiss S."/>
            <person name="Freyhult E."/>
            <person name="Fulton L."/>
            <person name="Fulton R."/>
            <person name="Garcia A.C."/>
            <person name="Gardiner A."/>
            <person name="Garfield D.A."/>
            <person name="Garvin B.E."/>
            <person name="Gibson G."/>
            <person name="Gilbert D."/>
            <person name="Gnerre S."/>
            <person name="Godfrey J."/>
            <person name="Good R."/>
            <person name="Gotea V."/>
            <person name="Gravely B."/>
            <person name="Greenberg A.J."/>
            <person name="Griffiths-Jones S."/>
            <person name="Gross S."/>
            <person name="Guigo R."/>
            <person name="Gustafson E.A."/>
            <person name="Haerty W."/>
            <person name="Hahn M.W."/>
            <person name="Halligan D.L."/>
            <person name="Halpern A.L."/>
            <person name="Halter G.M."/>
            <person name="Han M.V."/>
            <person name="Heger A."/>
            <person name="Hillier L."/>
            <person name="Hinrichs A.S."/>
            <person name="Holmes I."/>
            <person name="Hoskins R.A."/>
            <person name="Hubisz M.J."/>
            <person name="Hultmark D."/>
            <person name="Huntley M.A."/>
            <person name="Jaffe D.B."/>
            <person name="Jagadeeshan S."/>
            <person name="Jeck W.R."/>
            <person name="Johnson J."/>
            <person name="Jones C.D."/>
            <person name="Jordan W.C."/>
            <person name="Karpen G.H."/>
            <person name="Kataoka E."/>
            <person name="Keightley P.D."/>
            <person name="Kheradpour P."/>
            <person name="Kirkness E.F."/>
            <person name="Koerich L.B."/>
            <person name="Kristiansen K."/>
            <person name="Kudrna D."/>
            <person name="Kulathinal R.J."/>
            <person name="Kumar S."/>
            <person name="Kwok R."/>
            <person name="Lander E."/>
            <person name="Langley C.H."/>
            <person name="Lapoint R."/>
            <person name="Lazzaro B.P."/>
            <person name="Lee S.J."/>
            <person name="Levesque L."/>
            <person name="Li R."/>
            <person name="Lin C.F."/>
            <person name="Lin M.F."/>
            <person name="Lindblad-Toh K."/>
            <person name="Llopart A."/>
            <person name="Long M."/>
            <person name="Low L."/>
            <person name="Lozovsky E."/>
            <person name="Lu J."/>
            <person name="Luo M."/>
            <person name="Machado C.A."/>
            <person name="Makalowski W."/>
            <person name="Marzo M."/>
            <person name="Matsuda M."/>
            <person name="Matzkin L."/>
            <person name="McAllister B."/>
            <person name="McBride C.S."/>
            <person name="McKernan B."/>
            <person name="McKernan K."/>
            <person name="Mendez-Lago M."/>
            <person name="Minx P."/>
            <person name="Mollenhauer M.U."/>
            <person name="Montooth K."/>
            <person name="Mount S.M."/>
            <person name="Mu X."/>
            <person name="Myers E."/>
            <person name="Negre B."/>
            <person name="Newfeld S."/>
            <person name="Nielsen R."/>
            <person name="Noor M.A."/>
            <person name="O'Grady P."/>
            <person name="Pachter L."/>
            <person name="Papaceit M."/>
            <person name="Parisi M.J."/>
            <person name="Parisi M."/>
            <person name="Parts L."/>
            <person name="Pedersen J.S."/>
            <person name="Pesole G."/>
            <person name="Phillippy A.M."/>
            <person name="Ponting C.P."/>
            <person name="Pop M."/>
            <person name="Porcelli D."/>
            <person name="Powell J.R."/>
            <person name="Prohaska S."/>
            <person name="Pruitt K."/>
            <person name="Puig M."/>
            <person name="Quesneville H."/>
            <person name="Ram K.R."/>
            <person name="Rand D."/>
            <person name="Rasmussen M.D."/>
            <person name="Reed L.K."/>
            <person name="Reenan R."/>
            <person name="Reily A."/>
            <person name="Remington K.A."/>
            <person name="Rieger T.T."/>
            <person name="Ritchie M.G."/>
            <person name="Robin C."/>
            <person name="Rogers Y.H."/>
            <person name="Rohde C."/>
            <person name="Rozas J."/>
            <person name="Rubenfield M.J."/>
            <person name="Ruiz A."/>
            <person name="Russo S."/>
            <person name="Salzberg S.L."/>
            <person name="Sanchez-Gracia A."/>
            <person name="Saranga D.J."/>
            <person name="Sato H."/>
            <person name="Schaeffer S.W."/>
            <person name="Schatz M.C."/>
            <person name="Schlenke T."/>
            <person name="Schwartz R."/>
            <person name="Segarra C."/>
            <person name="Singh R.S."/>
            <person name="Sirot L."/>
            <person name="Sirota M."/>
            <person name="Sisneros N.B."/>
            <person name="Smith C.D."/>
            <person name="Smith T.F."/>
            <person name="Spieth J."/>
            <person name="Stage D.E."/>
            <person name="Stark A."/>
            <person name="Stephan W."/>
            <person name="Strausberg R.L."/>
            <person name="Strempel S."/>
            <person name="Sturgill D."/>
            <person name="Sutton G."/>
            <person name="Sutton G.G."/>
            <person name="Tao W."/>
            <person name="Teichmann S."/>
            <person name="Tobari Y.N."/>
            <person name="Tomimura Y."/>
            <person name="Tsolas J.M."/>
            <person name="Valente V.L."/>
            <person name="Venter E."/>
            <person name="Venter J.C."/>
            <person name="Vicario S."/>
            <person name="Vieira F.G."/>
            <person name="Vilella A.J."/>
            <person name="Villasante A."/>
            <person name="Walenz B."/>
            <person name="Wang J."/>
            <person name="Wasserman M."/>
            <person name="Watts T."/>
            <person name="Wilson D."/>
            <person name="Wilson R.K."/>
            <person name="Wing R.A."/>
            <person name="Wolfner M.F."/>
            <person name="Wong A."/>
            <person name="Wong G.K."/>
            <person name="Wu C.I."/>
            <person name="Wu G."/>
            <person name="Yamamoto D."/>
            <person name="Yang H.P."/>
            <person name="Yang S.P."/>
            <person name="Yorke J.A."/>
            <person name="Yoshida K."/>
            <person name="Zdobnov E."/>
            <person name="Zhang P."/>
            <person name="Zhang Y."/>
            <person name="Zimin A.V."/>
            <person name="Baldwin J."/>
            <person name="Abdouelleil A."/>
            <person name="Abdulkadir J."/>
            <person name="Abebe A."/>
            <person name="Abera B."/>
            <person name="Abreu J."/>
            <person name="Acer S.C."/>
            <person name="Aftuck L."/>
            <person name="Alexander A."/>
            <person name="An P."/>
            <person name="Anderson E."/>
            <person name="Anderson S."/>
            <person name="Arachi H."/>
            <person name="Azer M."/>
            <person name="Bachantsang P."/>
            <person name="Barry A."/>
            <person name="Bayul T."/>
            <person name="Berlin A."/>
            <person name="Bessette D."/>
            <person name="Bloom T."/>
            <person name="Blye J."/>
            <person name="Boguslavskiy L."/>
            <person name="Bonnet C."/>
            <person name="Boukhgalter B."/>
            <person name="Bourzgui I."/>
            <person name="Brown A."/>
            <person name="Cahill P."/>
            <person name="Channer S."/>
            <person name="Cheshatsang Y."/>
            <person name="Chuda L."/>
            <person name="Citroen M."/>
            <person name="Collymore A."/>
            <person name="Cooke P."/>
            <person name="Costello M."/>
            <person name="D'Aco K."/>
            <person name="Daza R."/>
            <person name="De Haan G."/>
            <person name="DeGray S."/>
            <person name="DeMaso C."/>
            <person name="Dhargay N."/>
            <person name="Dooley K."/>
            <person name="Dooley E."/>
            <person name="Doricent M."/>
            <person name="Dorje P."/>
            <person name="Dorjee K."/>
            <person name="Dupes A."/>
            <person name="Elong R."/>
            <person name="Falk J."/>
            <person name="Farina A."/>
            <person name="Faro S."/>
            <person name="Ferguson D."/>
            <person name="Fisher S."/>
            <person name="Foley C.D."/>
            <person name="Franke A."/>
            <person name="Friedrich D."/>
            <person name="Gadbois L."/>
            <person name="Gearin G."/>
            <person name="Gearin C.R."/>
            <person name="Giannoukos G."/>
            <person name="Goode T."/>
            <person name="Graham J."/>
            <person name="Grandbois E."/>
            <person name="Grewal S."/>
            <person name="Gyaltsen K."/>
            <person name="Hafez N."/>
            <person name="Hagos B."/>
            <person name="Hall J."/>
            <person name="Henson C."/>
            <person name="Hollinger A."/>
            <person name="Honan T."/>
            <person name="Huard M.D."/>
            <person name="Hughes L."/>
            <person name="Hurhula B."/>
            <person name="Husby M.E."/>
            <person name="Kamat A."/>
            <person name="Kanga B."/>
            <person name="Kashin S."/>
            <person name="Khazanovich D."/>
            <person name="Kisner P."/>
            <person name="Lance K."/>
            <person name="Lara M."/>
            <person name="Lee W."/>
            <person name="Lennon N."/>
            <person name="Letendre F."/>
            <person name="LeVine R."/>
            <person name="Lipovsky A."/>
            <person name="Liu X."/>
            <person name="Liu J."/>
            <person name="Liu S."/>
            <person name="Lokyitsang T."/>
            <person name="Lokyitsang Y."/>
            <person name="Lubonja R."/>
            <person name="Lui A."/>
            <person name="MacDonald P."/>
            <person name="Magnisalis V."/>
            <person name="Maru K."/>
            <person name="Matthews C."/>
            <person name="McCusker W."/>
            <person name="McDonough S."/>
            <person name="Mehta T."/>
            <person name="Meldrim J."/>
            <person name="Meneus L."/>
            <person name="Mihai O."/>
            <person name="Mihalev A."/>
            <person name="Mihova T."/>
            <person name="Mittelman R."/>
            <person name="Mlenga V."/>
            <person name="Montmayeur A."/>
            <person name="Mulrain L."/>
            <person name="Navidi A."/>
            <person name="Naylor J."/>
            <person name="Negash T."/>
            <person name="Nguyen T."/>
            <person name="Nguyen N."/>
            <person name="Nicol R."/>
            <person name="Norbu C."/>
            <person name="Norbu N."/>
            <person name="Novod N."/>
            <person name="O'Neill B."/>
            <person name="Osman S."/>
            <person name="Markiewicz E."/>
            <person name="Oyono O.L."/>
            <person name="Patti C."/>
            <person name="Phunkhang P."/>
            <person name="Pierre F."/>
            <person name="Priest M."/>
            <person name="Raghuraman S."/>
            <person name="Rege F."/>
            <person name="Reyes R."/>
            <person name="Rise C."/>
            <person name="Rogov P."/>
            <person name="Ross K."/>
            <person name="Ryan E."/>
            <person name="Settipalli S."/>
            <person name="Shea T."/>
            <person name="Sherpa N."/>
            <person name="Shi L."/>
            <person name="Shih D."/>
            <person name="Sparrow T."/>
            <person name="Spaulding J."/>
            <person name="Stalker J."/>
            <person name="Stange-Thomann N."/>
            <person name="Stavropoulos S."/>
            <person name="Stone C."/>
            <person name="Strader C."/>
            <person name="Tesfaye S."/>
            <person name="Thomson T."/>
            <person name="Thoulutsang Y."/>
            <person name="Thoulutsang D."/>
            <person name="Topham K."/>
            <person name="Topping I."/>
            <person name="Tsamla T."/>
            <person name="Vassiliev H."/>
            <person name="Vo A."/>
            <person name="Wangchuk T."/>
            <person name="Wangdi T."/>
            <person name="Weiand M."/>
            <person name="Wilkinson J."/>
            <person name="Wilson A."/>
            <person name="Yadav S."/>
            <person name="Young G."/>
            <person name="Yu Q."/>
            <person name="Zembek L."/>
            <person name="Zhong D."/>
            <person name="Zimmer A."/>
            <person name="Zwirko Z."/>
            <person name="Jaffe D.B."/>
            <person name="Alvarez P."/>
            <person name="Brockman W."/>
            <person name="Butler J."/>
            <person name="Chin C."/>
            <person name="Gnerre S."/>
            <person name="Grabherr M."/>
            <person name="Kleber M."/>
            <person name="Mauceli E."/>
            <person name="MacCallum I."/>
        </authorList>
    </citation>
    <scope>NUCLEOTIDE SEQUENCE [LARGE SCALE GENOMIC DNA]</scope>
    <source>
        <strain evidence="3">Tucson 15287-2541.00</strain>
    </source>
</reference>
<evidence type="ECO:0000313" key="3">
    <source>
        <dbReference type="Proteomes" id="UP000001070"/>
    </source>
</evidence>
<gene>
    <name evidence="2" type="primary">Dgri\GH18748</name>
    <name evidence="2" type="ORF">Dgri_GH18748</name>
</gene>
<dbReference type="KEGG" id="dgr:6563658"/>
<accession>B4JGC7</accession>
<evidence type="ECO:0000313" key="2">
    <source>
        <dbReference type="EMBL" id="EDV92596.1"/>
    </source>
</evidence>
<dbReference type="Proteomes" id="UP000001070">
    <property type="component" value="Unassembled WGS sequence"/>
</dbReference>
<evidence type="ECO:0000256" key="1">
    <source>
        <dbReference type="SAM" id="Coils"/>
    </source>
</evidence>
<proteinExistence type="predicted"/>
<feature type="coiled-coil region" evidence="1">
    <location>
        <begin position="225"/>
        <end position="259"/>
    </location>
</feature>
<name>B4JGC7_DROGR</name>
<keyword evidence="3" id="KW-1185">Reference proteome</keyword>
<dbReference type="HOGENOM" id="CLU_922181_0_0_1"/>
<dbReference type="PhylomeDB" id="B4JGC7"/>
<dbReference type="AlphaFoldDB" id="B4JGC7"/>
<organism evidence="3">
    <name type="scientific">Drosophila grimshawi</name>
    <name type="common">Hawaiian fruit fly</name>
    <name type="synonym">Idiomyia grimshawi</name>
    <dbReference type="NCBI Taxonomy" id="7222"/>
    <lineage>
        <taxon>Eukaryota</taxon>
        <taxon>Metazoa</taxon>
        <taxon>Ecdysozoa</taxon>
        <taxon>Arthropoda</taxon>
        <taxon>Hexapoda</taxon>
        <taxon>Insecta</taxon>
        <taxon>Pterygota</taxon>
        <taxon>Neoptera</taxon>
        <taxon>Endopterygota</taxon>
        <taxon>Diptera</taxon>
        <taxon>Brachycera</taxon>
        <taxon>Muscomorpha</taxon>
        <taxon>Ephydroidea</taxon>
        <taxon>Drosophilidae</taxon>
        <taxon>Drosophila</taxon>
        <taxon>Hawaiian Drosophila</taxon>
    </lineage>
</organism>